<dbReference type="EMBL" id="CP000284">
    <property type="protein sequence ID" value="ABE50959.1"/>
    <property type="molecule type" value="Genomic_DNA"/>
</dbReference>
<accession>Q1GXS8</accession>
<sequence length="770" mass="84199">MAKFVIPPEGIRGEALREAAASDFATIRGLVYEALKQKLNPDGRDRAYFSIEAIYPDRVVVVNGDFGARKYSYPYSLDDSNVITLGEPSEVVATHTPVKTTAAPMREAVAATSDPEGTGRYLIRVVEAGVSMNDVLYPDAVLREAVPKFNNARVFVKSDDEHLAGKGKDVRNLVGRLVEAVFVPAANGMPGQIQAVLEVLQPGGDIDVRLREAVKRGMTDIFGFSIDCLGGSTKTTINGKSVRQAKSITKVDSVDLIVEPGAGGRLIRMTEAVNSKEQAEMSLKQRMLTTVLAHKPGKFAGVALDDINEDELETAYREAVAAGAQQNSDTVTAAEMAAFREELRMMEARNNARATIEASTLPQAAKDKLTAQFATMERFVEADVAKAISDEREYLSRFVESGKVSMPFDIQVEDSHLKMADMLDAFFDPEHKEHRSVRSFRECYIMITGDRDVTGLLRNCDRSRLMAAAGESFREAVGSDTFGNVLGDAITRRMQALFTAGTNLQAWRRVATTVPVSDFRTQERTRIGGYGNLPIVAERGAYNALTTPGDGKATYAVAKRGGTEDVSLEAIKNDDVGVLRRIPVELNLAAANTLSEFVFDFFRTNPVIHDTLALYHVDHGNLFTGALSAAQFTAHRLAMLKQTRAGSGKRNAVSPAILMVPFELQEQAYDLFVRGQNNDKTFVQTLNPEVIPVDYWTDGNDWVTLADPARLPVLEIGFLDGNEEPELFIQDSPTGGSMFSNDVLKYKIRHIYGGNILVDGEKGTTKAVVA</sequence>
<gene>
    <name evidence="1" type="ordered locus">Mfla_2696</name>
</gene>
<reference evidence="1 2" key="1">
    <citation type="submission" date="2006-03" db="EMBL/GenBank/DDBJ databases">
        <title>Complete sequence of Methylobacillus flagellatus KT.</title>
        <authorList>
            <consortium name="US DOE Joint Genome Institute"/>
            <person name="Copeland A."/>
            <person name="Lucas S."/>
            <person name="Lapidus A."/>
            <person name="Barry K."/>
            <person name="Detter J.C."/>
            <person name="Glavina del Rio T."/>
            <person name="Hammon N."/>
            <person name="Israni S."/>
            <person name="Dalin E."/>
            <person name="Tice H."/>
            <person name="Pitluck S."/>
            <person name="Brettin T."/>
            <person name="Bruce D."/>
            <person name="Han C."/>
            <person name="Tapia R."/>
            <person name="Saunders E."/>
            <person name="Gilna P."/>
            <person name="Schmutz J."/>
            <person name="Larimer F."/>
            <person name="Land M."/>
            <person name="Kyrpides N."/>
            <person name="Anderson I."/>
            <person name="Richardson P."/>
        </authorList>
    </citation>
    <scope>NUCLEOTIDE SEQUENCE [LARGE SCALE GENOMIC DNA]</scope>
    <source>
        <strain evidence="2">KT / ATCC 51484 / DSM 6875</strain>
    </source>
</reference>
<protein>
    <recommendedName>
        <fullName evidence="3">Peptidase U35, phage prohead HK97</fullName>
    </recommendedName>
</protein>
<evidence type="ECO:0000313" key="1">
    <source>
        <dbReference type="EMBL" id="ABE50959.1"/>
    </source>
</evidence>
<evidence type="ECO:0008006" key="3">
    <source>
        <dbReference type="Google" id="ProtNLM"/>
    </source>
</evidence>
<evidence type="ECO:0000313" key="2">
    <source>
        <dbReference type="Proteomes" id="UP000002440"/>
    </source>
</evidence>
<organism evidence="1 2">
    <name type="scientific">Methylobacillus flagellatus (strain ATCC 51484 / DSM 6875 / VKM B-1610 / KT)</name>
    <dbReference type="NCBI Taxonomy" id="265072"/>
    <lineage>
        <taxon>Bacteria</taxon>
        <taxon>Pseudomonadati</taxon>
        <taxon>Pseudomonadota</taxon>
        <taxon>Betaproteobacteria</taxon>
        <taxon>Nitrosomonadales</taxon>
        <taxon>Methylophilaceae</taxon>
        <taxon>Methylobacillus</taxon>
    </lineage>
</organism>
<dbReference type="HOGENOM" id="CLU_362824_0_0_4"/>
<dbReference type="eggNOG" id="COG0740">
    <property type="taxonomic scope" value="Bacteria"/>
</dbReference>
<dbReference type="KEGG" id="mfa:Mfla_2696"/>
<dbReference type="AlphaFoldDB" id="Q1GXS8"/>
<dbReference type="Pfam" id="PF25209">
    <property type="entry name" value="Phage_capsid_4"/>
    <property type="match status" value="1"/>
</dbReference>
<dbReference type="OrthoDB" id="9806592at2"/>
<dbReference type="Proteomes" id="UP000002440">
    <property type="component" value="Chromosome"/>
</dbReference>
<name>Q1GXS8_METFK</name>
<keyword evidence="2" id="KW-1185">Reference proteome</keyword>
<dbReference type="RefSeq" id="WP_011480912.1">
    <property type="nucleotide sequence ID" value="NC_007947.1"/>
</dbReference>
<dbReference type="STRING" id="265072.Mfla_2696"/>
<proteinExistence type="predicted"/>